<dbReference type="InterPro" id="IPR037523">
    <property type="entry name" value="VOC_core"/>
</dbReference>
<dbReference type="PANTHER" id="PTHR36113:SF3">
    <property type="entry name" value="SLL5075 PROTEIN"/>
    <property type="match status" value="1"/>
</dbReference>
<accession>A0A150PC21</accession>
<dbReference type="PANTHER" id="PTHR36113">
    <property type="entry name" value="LYASE, PUTATIVE-RELATED-RELATED"/>
    <property type="match status" value="1"/>
</dbReference>
<evidence type="ECO:0000313" key="2">
    <source>
        <dbReference type="EMBL" id="KYF53217.1"/>
    </source>
</evidence>
<reference evidence="4 5" key="1">
    <citation type="submission" date="2014-02" db="EMBL/GenBank/DDBJ databases">
        <title>The small core and large imbalanced accessory genome model reveals a collaborative survival strategy of Sorangium cellulosum strains in nature.</title>
        <authorList>
            <person name="Han K."/>
            <person name="Peng R."/>
            <person name="Blom J."/>
            <person name="Li Y.-Z."/>
        </authorList>
    </citation>
    <scope>NUCLEOTIDE SEQUENCE [LARGE SCALE GENOMIC DNA]</scope>
    <source>
        <strain evidence="3 4">So0149</strain>
        <strain evidence="2 5">So0157-18</strain>
    </source>
</reference>
<dbReference type="InterPro" id="IPR051332">
    <property type="entry name" value="Fosfomycin_Res_Enzymes"/>
</dbReference>
<dbReference type="SUPFAM" id="SSF54593">
    <property type="entry name" value="Glyoxalase/Bleomycin resistance protein/Dihydroxybiphenyl dioxygenase"/>
    <property type="match status" value="1"/>
</dbReference>
<dbReference type="EMBL" id="JEMC01002947">
    <property type="protein sequence ID" value="KYF84435.1"/>
    <property type="molecule type" value="Genomic_DNA"/>
</dbReference>
<evidence type="ECO:0000313" key="3">
    <source>
        <dbReference type="EMBL" id="KYF84435.1"/>
    </source>
</evidence>
<sequence length="120" mass="13583">MHLNHLDLCVPDVRETSEFFERFFGFRCQREKGRDALAILQDEAGFTLVISRLRAGDPTSYPAQFHVGFLLESEAAVQEAYDRMREANAENVSPLRDVRGGPAFYTRAPGGVLVEVSHRR</sequence>
<comment type="caution">
    <text evidence="2">The sequence shown here is derived from an EMBL/GenBank/DDBJ whole genome shotgun (WGS) entry which is preliminary data.</text>
</comment>
<dbReference type="PROSITE" id="PS51819">
    <property type="entry name" value="VOC"/>
    <property type="match status" value="1"/>
</dbReference>
<dbReference type="AlphaFoldDB" id="A0A150PC21"/>
<organism evidence="2 5">
    <name type="scientific">Sorangium cellulosum</name>
    <name type="common">Polyangium cellulosum</name>
    <dbReference type="NCBI Taxonomy" id="56"/>
    <lineage>
        <taxon>Bacteria</taxon>
        <taxon>Pseudomonadati</taxon>
        <taxon>Myxococcota</taxon>
        <taxon>Polyangia</taxon>
        <taxon>Polyangiales</taxon>
        <taxon>Polyangiaceae</taxon>
        <taxon>Sorangium</taxon>
    </lineage>
</organism>
<dbReference type="CDD" id="cd06587">
    <property type="entry name" value="VOC"/>
    <property type="match status" value="1"/>
</dbReference>
<dbReference type="Proteomes" id="UP000075604">
    <property type="component" value="Unassembled WGS sequence"/>
</dbReference>
<dbReference type="Proteomes" id="UP000075515">
    <property type="component" value="Unassembled WGS sequence"/>
</dbReference>
<evidence type="ECO:0000313" key="4">
    <source>
        <dbReference type="Proteomes" id="UP000075515"/>
    </source>
</evidence>
<dbReference type="Gene3D" id="3.10.180.10">
    <property type="entry name" value="2,3-Dihydroxybiphenyl 1,2-Dioxygenase, domain 1"/>
    <property type="match status" value="1"/>
</dbReference>
<dbReference type="InterPro" id="IPR004360">
    <property type="entry name" value="Glyas_Fos-R_dOase_dom"/>
</dbReference>
<evidence type="ECO:0000313" key="5">
    <source>
        <dbReference type="Proteomes" id="UP000075604"/>
    </source>
</evidence>
<evidence type="ECO:0000259" key="1">
    <source>
        <dbReference type="PROSITE" id="PS51819"/>
    </source>
</evidence>
<dbReference type="InterPro" id="IPR029068">
    <property type="entry name" value="Glyas_Bleomycin-R_OHBP_Dase"/>
</dbReference>
<gene>
    <name evidence="2" type="ORF">BE04_14675</name>
    <name evidence="3" type="ORF">BE18_04095</name>
</gene>
<dbReference type="EMBL" id="JELX01003126">
    <property type="protein sequence ID" value="KYF53217.1"/>
    <property type="molecule type" value="Genomic_DNA"/>
</dbReference>
<dbReference type="Pfam" id="PF00903">
    <property type="entry name" value="Glyoxalase"/>
    <property type="match status" value="1"/>
</dbReference>
<proteinExistence type="predicted"/>
<feature type="domain" description="VOC" evidence="1">
    <location>
        <begin position="2"/>
        <end position="119"/>
    </location>
</feature>
<name>A0A150PC21_SORCE</name>
<protein>
    <recommendedName>
        <fullName evidence="1">VOC domain-containing protein</fullName>
    </recommendedName>
</protein>